<organism evidence="4 5">
    <name type="scientific">Peterkaempfera bronchialis</name>
    <dbReference type="NCBI Taxonomy" id="2126346"/>
    <lineage>
        <taxon>Bacteria</taxon>
        <taxon>Bacillati</taxon>
        <taxon>Actinomycetota</taxon>
        <taxon>Actinomycetes</taxon>
        <taxon>Kitasatosporales</taxon>
        <taxon>Streptomycetaceae</taxon>
        <taxon>Peterkaempfera</taxon>
    </lineage>
</organism>
<protein>
    <submittedName>
        <fullName evidence="4">DNA-binding response regulator</fullName>
    </submittedName>
</protein>
<feature type="domain" description="HTH luxR-type" evidence="3">
    <location>
        <begin position="1"/>
        <end position="69"/>
    </location>
</feature>
<reference evidence="5" key="1">
    <citation type="submission" date="2018-07" db="EMBL/GenBank/DDBJ databases">
        <title>Streptacidiphilus bronchialis DSM 106435 chromosome.</title>
        <authorList>
            <person name="Batra D."/>
            <person name="Gulvik C.A."/>
        </authorList>
    </citation>
    <scope>NUCLEOTIDE SEQUENCE [LARGE SCALE GENOMIC DNA]</scope>
    <source>
        <strain evidence="5">DSM 106435</strain>
    </source>
</reference>
<dbReference type="GO" id="GO:0003677">
    <property type="term" value="F:DNA binding"/>
    <property type="evidence" value="ECO:0007669"/>
    <property type="project" value="UniProtKB-KW"/>
</dbReference>
<dbReference type="Gene3D" id="1.10.10.10">
    <property type="entry name" value="Winged helix-like DNA-binding domain superfamily/Winged helix DNA-binding domain"/>
    <property type="match status" value="1"/>
</dbReference>
<dbReference type="EMBL" id="CP031264">
    <property type="protein sequence ID" value="AXI77577.1"/>
    <property type="molecule type" value="Genomic_DNA"/>
</dbReference>
<feature type="region of interest" description="Disordered" evidence="2">
    <location>
        <begin position="131"/>
        <end position="177"/>
    </location>
</feature>
<dbReference type="InterPro" id="IPR039420">
    <property type="entry name" value="WalR-like"/>
</dbReference>
<accession>A0A345SV22</accession>
<dbReference type="SUPFAM" id="SSF46894">
    <property type="entry name" value="C-terminal effector domain of the bipartite response regulators"/>
    <property type="match status" value="1"/>
</dbReference>
<dbReference type="KEGG" id="stri:C7M71_009110"/>
<dbReference type="InterPro" id="IPR000792">
    <property type="entry name" value="Tscrpt_reg_LuxR_C"/>
</dbReference>
<evidence type="ECO:0000256" key="1">
    <source>
        <dbReference type="ARBA" id="ARBA00023125"/>
    </source>
</evidence>
<proteinExistence type="predicted"/>
<evidence type="ECO:0000259" key="3">
    <source>
        <dbReference type="PROSITE" id="PS50043"/>
    </source>
</evidence>
<dbReference type="PANTHER" id="PTHR43214">
    <property type="entry name" value="TWO-COMPONENT RESPONSE REGULATOR"/>
    <property type="match status" value="1"/>
</dbReference>
<keyword evidence="1 4" id="KW-0238">DNA-binding</keyword>
<evidence type="ECO:0000256" key="2">
    <source>
        <dbReference type="SAM" id="MobiDB-lite"/>
    </source>
</evidence>
<dbReference type="Pfam" id="PF00196">
    <property type="entry name" value="GerE"/>
    <property type="match status" value="1"/>
</dbReference>
<dbReference type="InterPro" id="IPR016032">
    <property type="entry name" value="Sig_transdc_resp-reg_C-effctor"/>
</dbReference>
<keyword evidence="5" id="KW-1185">Reference proteome</keyword>
<evidence type="ECO:0000313" key="4">
    <source>
        <dbReference type="EMBL" id="AXI77577.1"/>
    </source>
</evidence>
<dbReference type="RefSeq" id="WP_111491082.1">
    <property type="nucleotide sequence ID" value="NZ_CP031264.1"/>
</dbReference>
<dbReference type="PRINTS" id="PR00038">
    <property type="entry name" value="HTHLUXR"/>
</dbReference>
<gene>
    <name evidence="4" type="ORF">C7M71_009110</name>
</gene>
<evidence type="ECO:0000313" key="5">
    <source>
        <dbReference type="Proteomes" id="UP000249340"/>
    </source>
</evidence>
<dbReference type="AlphaFoldDB" id="A0A345SV22"/>
<dbReference type="SMART" id="SM00421">
    <property type="entry name" value="HTH_LUXR"/>
    <property type="match status" value="1"/>
</dbReference>
<name>A0A345SV22_9ACTN</name>
<dbReference type="OrthoDB" id="136365at2"/>
<dbReference type="GO" id="GO:0006355">
    <property type="term" value="P:regulation of DNA-templated transcription"/>
    <property type="evidence" value="ECO:0007669"/>
    <property type="project" value="InterPro"/>
</dbReference>
<dbReference type="InterPro" id="IPR036388">
    <property type="entry name" value="WH-like_DNA-bd_sf"/>
</dbReference>
<dbReference type="Proteomes" id="UP000249340">
    <property type="component" value="Chromosome"/>
</dbReference>
<dbReference type="CDD" id="cd06170">
    <property type="entry name" value="LuxR_C_like"/>
    <property type="match status" value="1"/>
</dbReference>
<dbReference type="PROSITE" id="PS50043">
    <property type="entry name" value="HTH_LUXR_2"/>
    <property type="match status" value="1"/>
</dbReference>
<sequence length="177" mass="19847">MTSPDPQHRPLTPRQESVLKQMLNGATAKEISQSLRISTATVHSHMRSIYAAFGVRNRARAVIAAMEHGYLQGEGAAALRWNSERTRILHELRDAWRPCEVHSVHRADCATCARAATLTYAMLLVRDPWSPHPDPPPTRAAPAAPARPRLHDPRPAEAARLVRRRSEPLQPSPYRPR</sequence>